<evidence type="ECO:0000256" key="3">
    <source>
        <dbReference type="ARBA" id="ARBA00012363"/>
    </source>
</evidence>
<dbReference type="SUPFAM" id="SSF68923">
    <property type="entry name" value="PEP carboxykinase N-terminal domain"/>
    <property type="match status" value="2"/>
</dbReference>
<reference evidence="11 12" key="1">
    <citation type="submission" date="2017-06" db="EMBL/GenBank/DDBJ databases">
        <title>Genome of Fusarium nygamai isolate CS10214.</title>
        <authorList>
            <person name="Gardiner D.M."/>
            <person name="Obanor F."/>
            <person name="Kazan K."/>
        </authorList>
    </citation>
    <scope>NUCLEOTIDE SEQUENCE [LARGE SCALE GENOMIC DNA]</scope>
    <source>
        <strain evidence="11 12">CS10214</strain>
    </source>
</reference>
<dbReference type="PANTHER" id="PTHR30031:SF0">
    <property type="entry name" value="PHOSPHOENOLPYRUVATE CARBOXYKINASE (ATP)"/>
    <property type="match status" value="1"/>
</dbReference>
<evidence type="ECO:0000256" key="4">
    <source>
        <dbReference type="ARBA" id="ARBA00021932"/>
    </source>
</evidence>
<dbReference type="FunFam" id="2.170.8.10:FF:000001">
    <property type="entry name" value="Phosphoenolpyruvate carboxykinase (ATP)"/>
    <property type="match status" value="1"/>
</dbReference>
<proteinExistence type="inferred from homology"/>
<evidence type="ECO:0000313" key="11">
    <source>
        <dbReference type="EMBL" id="PNP76896.1"/>
    </source>
</evidence>
<dbReference type="InterPro" id="IPR008210">
    <property type="entry name" value="PEP_carboxykinase_N"/>
</dbReference>
<gene>
    <name evidence="11" type="ORF">FNYG_09786</name>
</gene>
<dbReference type="Pfam" id="PF01293">
    <property type="entry name" value="PEPCK_ATP"/>
    <property type="match status" value="2"/>
</dbReference>
<dbReference type="InterPro" id="IPR015994">
    <property type="entry name" value="PEPCK_ATP_CS"/>
</dbReference>
<evidence type="ECO:0000256" key="9">
    <source>
        <dbReference type="ARBA" id="ARBA00023239"/>
    </source>
</evidence>
<organism evidence="11 12">
    <name type="scientific">Gibberella nygamai</name>
    <name type="common">Bean root rot disease fungus</name>
    <name type="synonym">Fusarium nygamai</name>
    <dbReference type="NCBI Taxonomy" id="42673"/>
    <lineage>
        <taxon>Eukaryota</taxon>
        <taxon>Fungi</taxon>
        <taxon>Dikarya</taxon>
        <taxon>Ascomycota</taxon>
        <taxon>Pezizomycotina</taxon>
        <taxon>Sordariomycetes</taxon>
        <taxon>Hypocreomycetidae</taxon>
        <taxon>Hypocreales</taxon>
        <taxon>Nectriaceae</taxon>
        <taxon>Fusarium</taxon>
        <taxon>Fusarium fujikuroi species complex</taxon>
    </lineage>
</organism>
<dbReference type="Gene3D" id="2.170.8.10">
    <property type="entry name" value="Phosphoenolpyruvate Carboxykinase, domain 2"/>
    <property type="match status" value="1"/>
</dbReference>
<keyword evidence="12" id="KW-1185">Reference proteome</keyword>
<protein>
    <recommendedName>
        <fullName evidence="4">Phosphoenolpyruvate carboxykinase (ATP)</fullName>
        <ecNumber evidence="3">4.1.1.49</ecNumber>
    </recommendedName>
</protein>
<keyword evidence="9" id="KW-0456">Lyase</keyword>
<dbReference type="PANTHER" id="PTHR30031">
    <property type="entry name" value="PHOSPHOENOLPYRUVATE CARBOXYKINASE ATP"/>
    <property type="match status" value="1"/>
</dbReference>
<evidence type="ECO:0000256" key="7">
    <source>
        <dbReference type="ARBA" id="ARBA00022793"/>
    </source>
</evidence>
<keyword evidence="8" id="KW-0067">ATP-binding</keyword>
<dbReference type="OrthoDB" id="184182at2759"/>
<dbReference type="Gene3D" id="3.40.449.10">
    <property type="entry name" value="Phosphoenolpyruvate Carboxykinase, domain 1"/>
    <property type="match status" value="2"/>
</dbReference>
<dbReference type="GO" id="GO:0005829">
    <property type="term" value="C:cytosol"/>
    <property type="evidence" value="ECO:0007669"/>
    <property type="project" value="TreeGrafter"/>
</dbReference>
<sequence length="654" mass="72721">MNDPVKRSASLYSNQLLKGPSTQIKASGTGLFKMLPNNVNKTSLHPTGVTPHQEHTELEQELHDKAHIDYDRVAIIPNPSVAALYEDALVYETGTAITSSGALTAYSGAKTGRSPLDKRIVEEASSKDNIWWGPVNKPMTPETSEPKQIVETRAGRASPFQRLQLAFPRGYPEHERHGFDGLSTGAYSLTQLPGRWLVDAWPRTCLVVWKINRERAVDYLNTRSRIYVIDGFAGWDEKYRIRVRVICARAYHALFMRNMLIRPSREELKDFHPDYTIYNAGKFPANRYTEGMTSGTSVAINFEQKEMVILGTEYAGEMKKGVFTVLFYEMPIKHNVLTLHSSANEGKNGDVTLFFGLSGTGKTTLSADPNRALIGDDEHCWSDNGVFNIEGGCYAKTIGLSAEKEPDIFGAIRYGSVLENVVFDPLTREVDYDDATLTENTRCAYPIEYISNAKIPCLSPNSPSNIILLTCDARGVLPPISKLDRNQTMFHFISGYTSKMAGTEDGVTEPQATFSSCFAQPFLALHPMKYAKMLADKIETHKANAWLLNTGWVGAGFAQGGKRCPLKYTRAILDAIHSGELANVEYENYEVFNLQVPKTCPNVPSELLNPSKAWTAGEDSFKTEVVKLGKLFRENFTKYESEATEDVVKAGPVV</sequence>
<keyword evidence="6" id="KW-0547">Nucleotide-binding</keyword>
<dbReference type="EC" id="4.1.1.49" evidence="3"/>
<dbReference type="EMBL" id="MTQA01000135">
    <property type="protein sequence ID" value="PNP76896.1"/>
    <property type="molecule type" value="Genomic_DNA"/>
</dbReference>
<comment type="pathway">
    <text evidence="1">Carbohydrate biosynthesis; gluconeogenesis.</text>
</comment>
<dbReference type="GO" id="GO:0005524">
    <property type="term" value="F:ATP binding"/>
    <property type="evidence" value="ECO:0007669"/>
    <property type="project" value="UniProtKB-KW"/>
</dbReference>
<evidence type="ECO:0000256" key="1">
    <source>
        <dbReference type="ARBA" id="ARBA00004742"/>
    </source>
</evidence>
<dbReference type="HAMAP" id="MF_00453">
    <property type="entry name" value="PEPCK_ATP"/>
    <property type="match status" value="1"/>
</dbReference>
<keyword evidence="7" id="KW-0210">Decarboxylase</keyword>
<dbReference type="Proteomes" id="UP000236664">
    <property type="component" value="Unassembled WGS sequence"/>
</dbReference>
<evidence type="ECO:0000256" key="2">
    <source>
        <dbReference type="ARBA" id="ARBA00006052"/>
    </source>
</evidence>
<dbReference type="GO" id="GO:0004612">
    <property type="term" value="F:phosphoenolpyruvate carboxykinase (ATP) activity"/>
    <property type="evidence" value="ECO:0007669"/>
    <property type="project" value="UniProtKB-EC"/>
</dbReference>
<evidence type="ECO:0000256" key="6">
    <source>
        <dbReference type="ARBA" id="ARBA00022741"/>
    </source>
</evidence>
<dbReference type="CDD" id="cd00484">
    <property type="entry name" value="PEPCK_ATP"/>
    <property type="match status" value="1"/>
</dbReference>
<accession>A0A2K0W3Q1</accession>
<name>A0A2K0W3Q1_GIBNY</name>
<dbReference type="GO" id="GO:0006094">
    <property type="term" value="P:gluconeogenesis"/>
    <property type="evidence" value="ECO:0007669"/>
    <property type="project" value="UniProtKB-UniPathway"/>
</dbReference>
<comment type="similarity">
    <text evidence="2">Belongs to the phosphoenolpyruvate carboxykinase (ATP) family.</text>
</comment>
<dbReference type="AlphaFoldDB" id="A0A2K0W3Q1"/>
<evidence type="ECO:0000256" key="5">
    <source>
        <dbReference type="ARBA" id="ARBA00022432"/>
    </source>
</evidence>
<dbReference type="NCBIfam" id="NF006820">
    <property type="entry name" value="PRK09344.1-2"/>
    <property type="match status" value="1"/>
</dbReference>
<dbReference type="InterPro" id="IPR001272">
    <property type="entry name" value="PEP_carboxykinase_ATP"/>
</dbReference>
<comment type="catalytic activity">
    <reaction evidence="10">
        <text>oxaloacetate + ATP = phosphoenolpyruvate + ADP + CO2</text>
        <dbReference type="Rhea" id="RHEA:18617"/>
        <dbReference type="ChEBI" id="CHEBI:16452"/>
        <dbReference type="ChEBI" id="CHEBI:16526"/>
        <dbReference type="ChEBI" id="CHEBI:30616"/>
        <dbReference type="ChEBI" id="CHEBI:58702"/>
        <dbReference type="ChEBI" id="CHEBI:456216"/>
        <dbReference type="EC" id="4.1.1.49"/>
    </reaction>
</comment>
<dbReference type="SUPFAM" id="SSF53795">
    <property type="entry name" value="PEP carboxykinase-like"/>
    <property type="match status" value="1"/>
</dbReference>
<dbReference type="Gene3D" id="3.90.228.20">
    <property type="match status" value="1"/>
</dbReference>
<dbReference type="InterPro" id="IPR013035">
    <property type="entry name" value="PEP_carboxykinase_C"/>
</dbReference>
<dbReference type="NCBIfam" id="NF006821">
    <property type="entry name" value="PRK09344.1-3"/>
    <property type="match status" value="1"/>
</dbReference>
<evidence type="ECO:0000313" key="12">
    <source>
        <dbReference type="Proteomes" id="UP000236664"/>
    </source>
</evidence>
<dbReference type="PROSITE" id="PS00532">
    <property type="entry name" value="PEPCK_ATP"/>
    <property type="match status" value="1"/>
</dbReference>
<dbReference type="UniPathway" id="UPA00138"/>
<evidence type="ECO:0000256" key="10">
    <source>
        <dbReference type="ARBA" id="ARBA00047371"/>
    </source>
</evidence>
<keyword evidence="5" id="KW-0312">Gluconeogenesis</keyword>
<dbReference type="STRING" id="42673.A0A2K0W3Q1"/>
<comment type="caution">
    <text evidence="11">The sequence shown here is derived from an EMBL/GenBank/DDBJ whole genome shotgun (WGS) entry which is preliminary data.</text>
</comment>
<evidence type="ECO:0000256" key="8">
    <source>
        <dbReference type="ARBA" id="ARBA00022840"/>
    </source>
</evidence>
<dbReference type="NCBIfam" id="TIGR00224">
    <property type="entry name" value="pckA"/>
    <property type="match status" value="1"/>
</dbReference>
<dbReference type="PIRSF" id="PIRSF006294">
    <property type="entry name" value="PEP_crbxkin"/>
    <property type="match status" value="1"/>
</dbReference>